<name>A0AA88URE2_9ASTE</name>
<dbReference type="EMBL" id="JAVXUO010000105">
    <property type="protein sequence ID" value="KAK2995400.1"/>
    <property type="molecule type" value="Genomic_DNA"/>
</dbReference>
<protein>
    <recommendedName>
        <fullName evidence="1">DUF4283 domain-containing protein</fullName>
    </recommendedName>
</protein>
<reference evidence="2" key="1">
    <citation type="submission" date="2022-12" db="EMBL/GenBank/DDBJ databases">
        <title>Draft genome assemblies for two species of Escallonia (Escalloniales).</title>
        <authorList>
            <person name="Chanderbali A."/>
            <person name="Dervinis C."/>
            <person name="Anghel I."/>
            <person name="Soltis D."/>
            <person name="Soltis P."/>
            <person name="Zapata F."/>
        </authorList>
    </citation>
    <scope>NUCLEOTIDE SEQUENCE</scope>
    <source>
        <strain evidence="2">UCBG92.1500</strain>
        <tissue evidence="2">Leaf</tissue>
    </source>
</reference>
<evidence type="ECO:0000313" key="2">
    <source>
        <dbReference type="EMBL" id="KAK2995400.1"/>
    </source>
</evidence>
<comment type="caution">
    <text evidence="2">The sequence shown here is derived from an EMBL/GenBank/DDBJ whole genome shotgun (WGS) entry which is preliminary data.</text>
</comment>
<gene>
    <name evidence="2" type="ORF">RJ640_029032</name>
</gene>
<evidence type="ECO:0000259" key="1">
    <source>
        <dbReference type="Pfam" id="PF14111"/>
    </source>
</evidence>
<evidence type="ECO:0000313" key="3">
    <source>
        <dbReference type="Proteomes" id="UP001187471"/>
    </source>
</evidence>
<dbReference type="Proteomes" id="UP001187471">
    <property type="component" value="Unassembled WGS sequence"/>
</dbReference>
<sequence>MESDSHEQEEDLLSIDEVVPNTAANPSWTWKEKLMGGAGLNDGGDGSFGDEDFVFGDEHFIVSTEDNWPTLDLSEELKNYLDRPWRNSLILKLLGRNISYRVLHERISKLWMLKGEPDLIDLHGGYYLVRFSNMDDYHFALEEGNFLGLSLDII</sequence>
<dbReference type="AlphaFoldDB" id="A0AA88URE2"/>
<dbReference type="InterPro" id="IPR025558">
    <property type="entry name" value="DUF4283"/>
</dbReference>
<feature type="domain" description="DUF4283" evidence="1">
    <location>
        <begin position="85"/>
        <end position="146"/>
    </location>
</feature>
<organism evidence="2 3">
    <name type="scientific">Escallonia rubra</name>
    <dbReference type="NCBI Taxonomy" id="112253"/>
    <lineage>
        <taxon>Eukaryota</taxon>
        <taxon>Viridiplantae</taxon>
        <taxon>Streptophyta</taxon>
        <taxon>Embryophyta</taxon>
        <taxon>Tracheophyta</taxon>
        <taxon>Spermatophyta</taxon>
        <taxon>Magnoliopsida</taxon>
        <taxon>eudicotyledons</taxon>
        <taxon>Gunneridae</taxon>
        <taxon>Pentapetalae</taxon>
        <taxon>asterids</taxon>
        <taxon>campanulids</taxon>
        <taxon>Escalloniales</taxon>
        <taxon>Escalloniaceae</taxon>
        <taxon>Escallonia</taxon>
    </lineage>
</organism>
<keyword evidence="3" id="KW-1185">Reference proteome</keyword>
<proteinExistence type="predicted"/>
<accession>A0AA88URE2</accession>
<dbReference type="Pfam" id="PF14111">
    <property type="entry name" value="DUF4283"/>
    <property type="match status" value="1"/>
</dbReference>